<keyword evidence="1" id="KW-0175">Coiled coil</keyword>
<dbReference type="AlphaFoldDB" id="A0A0L0D9V5"/>
<keyword evidence="4" id="KW-1185">Reference proteome</keyword>
<proteinExistence type="predicted"/>
<dbReference type="RefSeq" id="XP_013758142.1">
    <property type="nucleotide sequence ID" value="XM_013902688.1"/>
</dbReference>
<evidence type="ECO:0000313" key="3">
    <source>
        <dbReference type="EMBL" id="KNC49114.1"/>
    </source>
</evidence>
<feature type="coiled-coil region" evidence="1">
    <location>
        <begin position="242"/>
        <end position="283"/>
    </location>
</feature>
<sequence>MREAREVPYGADPEKRRVLAASGMSPIRLRTREAQRLAREYELGRQLVAANPAPLARPPHVARLMARLGVHSPRLNPPQSSPSASALPSASPPPALPEISADDGALDSPMALVHEAFRPLLVAELDPTGEEARESAHRPRREVEGLSADAFAKLVSEGQVQAERIATLQRERDEAEDAKARAEHDLAVLARQTRALAEVVEEQASVIRSWEDYRCSVQAALAAEASAKNQWRDKVNERDTLLAQLTQESEALTAEHNAVADALTAARAENAALAATNRELEAELAARDTKIADLTTTLRLAQQTANESILDAVSRAETANTSLRTQLAHERARVQGLVDTADARERKHADAISALQRRIRDRDRKLSALSARSMSGK</sequence>
<dbReference type="EMBL" id="GL349453">
    <property type="protein sequence ID" value="KNC49114.1"/>
    <property type="molecule type" value="Genomic_DNA"/>
</dbReference>
<feature type="region of interest" description="Disordered" evidence="2">
    <location>
        <begin position="71"/>
        <end position="104"/>
    </location>
</feature>
<name>A0A0L0D9V5_THETB</name>
<feature type="coiled-coil region" evidence="1">
    <location>
        <begin position="165"/>
        <end position="192"/>
    </location>
</feature>
<dbReference type="Proteomes" id="UP000054408">
    <property type="component" value="Unassembled WGS sequence"/>
</dbReference>
<gene>
    <name evidence="3" type="ORF">AMSG_05084</name>
</gene>
<protein>
    <submittedName>
        <fullName evidence="3">Uncharacterized protein</fullName>
    </submittedName>
</protein>
<evidence type="ECO:0000313" key="4">
    <source>
        <dbReference type="Proteomes" id="UP000054408"/>
    </source>
</evidence>
<organism evidence="3 4">
    <name type="scientific">Thecamonas trahens ATCC 50062</name>
    <dbReference type="NCBI Taxonomy" id="461836"/>
    <lineage>
        <taxon>Eukaryota</taxon>
        <taxon>Apusozoa</taxon>
        <taxon>Apusomonadida</taxon>
        <taxon>Apusomonadidae</taxon>
        <taxon>Thecamonas</taxon>
    </lineage>
</organism>
<accession>A0A0L0D9V5</accession>
<evidence type="ECO:0000256" key="2">
    <source>
        <dbReference type="SAM" id="MobiDB-lite"/>
    </source>
</evidence>
<evidence type="ECO:0000256" key="1">
    <source>
        <dbReference type="SAM" id="Coils"/>
    </source>
</evidence>
<dbReference type="GeneID" id="25564572"/>
<reference evidence="3 4" key="1">
    <citation type="submission" date="2010-05" db="EMBL/GenBank/DDBJ databases">
        <title>The Genome Sequence of Thecamonas trahens ATCC 50062.</title>
        <authorList>
            <consortium name="The Broad Institute Genome Sequencing Platform"/>
            <person name="Russ C."/>
            <person name="Cuomo C."/>
            <person name="Shea T."/>
            <person name="Young S.K."/>
            <person name="Zeng Q."/>
            <person name="Koehrsen M."/>
            <person name="Haas B."/>
            <person name="Borodovsky M."/>
            <person name="Guigo R."/>
            <person name="Alvarado L."/>
            <person name="Berlin A."/>
            <person name="Bochicchio J."/>
            <person name="Borenstein D."/>
            <person name="Chapman S."/>
            <person name="Chen Z."/>
            <person name="Freedman E."/>
            <person name="Gellesch M."/>
            <person name="Goldberg J."/>
            <person name="Griggs A."/>
            <person name="Gujja S."/>
            <person name="Heilman E."/>
            <person name="Heiman D."/>
            <person name="Hepburn T."/>
            <person name="Howarth C."/>
            <person name="Jen D."/>
            <person name="Larson L."/>
            <person name="Mehta T."/>
            <person name="Park D."/>
            <person name="Pearson M."/>
            <person name="Roberts A."/>
            <person name="Saif S."/>
            <person name="Shenoy N."/>
            <person name="Sisk P."/>
            <person name="Stolte C."/>
            <person name="Sykes S."/>
            <person name="Thomson T."/>
            <person name="Walk T."/>
            <person name="White J."/>
            <person name="Yandava C."/>
            <person name="Burger G."/>
            <person name="Gray M.W."/>
            <person name="Holland P.W.H."/>
            <person name="King N."/>
            <person name="Lang F.B.F."/>
            <person name="Roger A.J."/>
            <person name="Ruiz-Trillo I."/>
            <person name="Lander E."/>
            <person name="Nusbaum C."/>
        </authorList>
    </citation>
    <scope>NUCLEOTIDE SEQUENCE [LARGE SCALE GENOMIC DNA]</scope>
    <source>
        <strain evidence="3 4">ATCC 50062</strain>
    </source>
</reference>